<feature type="region of interest" description="Disordered" evidence="3">
    <location>
        <begin position="227"/>
        <end position="248"/>
    </location>
</feature>
<reference evidence="5" key="1">
    <citation type="journal article" date="2018" name="Nat. Genet.">
        <title>Extensive intraspecific gene order and gene structural variations between Mo17 and other maize genomes.</title>
        <authorList>
            <person name="Sun S."/>
            <person name="Zhou Y."/>
            <person name="Chen J."/>
            <person name="Shi J."/>
            <person name="Zhao H."/>
            <person name="Zhao H."/>
            <person name="Song W."/>
            <person name="Zhang M."/>
            <person name="Cui Y."/>
            <person name="Dong X."/>
            <person name="Liu H."/>
            <person name="Ma X."/>
            <person name="Jiao Y."/>
            <person name="Wang B."/>
            <person name="Wei X."/>
            <person name="Stein J.C."/>
            <person name="Glaubitz J.C."/>
            <person name="Lu F."/>
            <person name="Yu G."/>
            <person name="Liang C."/>
            <person name="Fengler K."/>
            <person name="Li B."/>
            <person name="Rafalski A."/>
            <person name="Schnable P.S."/>
            <person name="Ware D.H."/>
            <person name="Buckler E.S."/>
            <person name="Lai J."/>
        </authorList>
    </citation>
    <scope>NUCLEOTIDE SEQUENCE [LARGE SCALE GENOMIC DNA]</scope>
    <source>
        <tissue evidence="5">Seedling</tissue>
    </source>
</reference>
<evidence type="ECO:0000259" key="4">
    <source>
        <dbReference type="Pfam" id="PF13087"/>
    </source>
</evidence>
<organism evidence="5">
    <name type="scientific">Zea mays</name>
    <name type="common">Maize</name>
    <dbReference type="NCBI Taxonomy" id="4577"/>
    <lineage>
        <taxon>Eukaryota</taxon>
        <taxon>Viridiplantae</taxon>
        <taxon>Streptophyta</taxon>
        <taxon>Embryophyta</taxon>
        <taxon>Tracheophyta</taxon>
        <taxon>Spermatophyta</taxon>
        <taxon>Magnoliopsida</taxon>
        <taxon>Liliopsida</taxon>
        <taxon>Poales</taxon>
        <taxon>Poaceae</taxon>
        <taxon>PACMAD clade</taxon>
        <taxon>Panicoideae</taxon>
        <taxon>Andropogonodae</taxon>
        <taxon>Andropogoneae</taxon>
        <taxon>Tripsacinae</taxon>
        <taxon>Zea</taxon>
    </lineage>
</organism>
<dbReference type="FunFam" id="3.40.50.300:FF:001295">
    <property type="entry name" value="Probable RNA helicase SDE3"/>
    <property type="match status" value="1"/>
</dbReference>
<evidence type="ECO:0000256" key="1">
    <source>
        <dbReference type="ARBA" id="ARBA00004496"/>
    </source>
</evidence>
<comment type="caution">
    <text evidence="5">The sequence shown here is derived from an EMBL/GenBank/DDBJ whole genome shotgun (WGS) entry which is preliminary data.</text>
</comment>
<dbReference type="InterPro" id="IPR047187">
    <property type="entry name" value="SF1_C_Upf1"/>
</dbReference>
<evidence type="ECO:0000256" key="3">
    <source>
        <dbReference type="SAM" id="MobiDB-lite"/>
    </source>
</evidence>
<dbReference type="InterPro" id="IPR041679">
    <property type="entry name" value="DNA2/NAM7-like_C"/>
</dbReference>
<dbReference type="GO" id="GO:0004386">
    <property type="term" value="F:helicase activity"/>
    <property type="evidence" value="ECO:0007669"/>
    <property type="project" value="UniProtKB-KW"/>
</dbReference>
<keyword evidence="2" id="KW-0963">Cytoplasm</keyword>
<dbReference type="EMBL" id="NCVQ01000003">
    <property type="protein sequence ID" value="PWZ38524.1"/>
    <property type="molecule type" value="Genomic_DNA"/>
</dbReference>
<keyword evidence="5" id="KW-0378">Hydrolase</keyword>
<dbReference type="SUPFAM" id="SSF52540">
    <property type="entry name" value="P-loop containing nucleoside triphosphate hydrolases"/>
    <property type="match status" value="1"/>
</dbReference>
<dbReference type="PANTHER" id="PTHR45418">
    <property type="entry name" value="CANCER/TESTIS ANTIGEN 55"/>
    <property type="match status" value="1"/>
</dbReference>
<evidence type="ECO:0000313" key="5">
    <source>
        <dbReference type="EMBL" id="PWZ38524.1"/>
    </source>
</evidence>
<gene>
    <name evidence="5" type="primary">SDE3_0</name>
    <name evidence="5" type="ORF">Zm00014a_035753</name>
</gene>
<comment type="subcellular location">
    <subcellularLocation>
        <location evidence="1">Cytoplasm</location>
    </subcellularLocation>
</comment>
<dbReference type="InterPro" id="IPR027417">
    <property type="entry name" value="P-loop_NTPase"/>
</dbReference>
<name>A0A3L6FWK7_MAIZE</name>
<dbReference type="GO" id="GO:0005737">
    <property type="term" value="C:cytoplasm"/>
    <property type="evidence" value="ECO:0007669"/>
    <property type="project" value="UniProtKB-SubCell"/>
</dbReference>
<keyword evidence="5" id="KW-0067">ATP-binding</keyword>
<accession>A0A3L6FWK7</accession>
<feature type="domain" description="DNA2/NAM7 helicase-like C-terminal" evidence="4">
    <location>
        <begin position="8"/>
        <end position="201"/>
    </location>
</feature>
<keyword evidence="5" id="KW-0347">Helicase</keyword>
<dbReference type="ExpressionAtlas" id="A0A3L6FWK7">
    <property type="expression patterns" value="baseline and differential"/>
</dbReference>
<dbReference type="Gene3D" id="3.40.50.300">
    <property type="entry name" value="P-loop containing nucleotide triphosphate hydrolases"/>
    <property type="match status" value="1"/>
</dbReference>
<dbReference type="CDD" id="cd18808">
    <property type="entry name" value="SF1_C_Upf1"/>
    <property type="match status" value="1"/>
</dbReference>
<proteinExistence type="predicted"/>
<dbReference type="PANTHER" id="PTHR45418:SF1">
    <property type="entry name" value="CANCER_TESTIS ANTIGEN 55"/>
    <property type="match status" value="1"/>
</dbReference>
<dbReference type="Proteomes" id="UP000251960">
    <property type="component" value="Chromosome 2"/>
</dbReference>
<evidence type="ECO:0000256" key="2">
    <source>
        <dbReference type="ARBA" id="ARBA00022490"/>
    </source>
</evidence>
<dbReference type="Pfam" id="PF13087">
    <property type="entry name" value="AAA_12"/>
    <property type="match status" value="1"/>
</dbReference>
<protein>
    <submittedName>
        <fullName evidence="5">Putative RNA helicase SDE3</fullName>
    </submittedName>
</protein>
<sequence length="256" mass="29374">MQRLLFEFEQYETGYLNYVTKLVKNYWCHPAILHLPSELFYEGELIAYSEDEVSSVYECIGLPNKSFPVLFVGIQGCDEWERNNLSWFNRIEVSKVVSIIRSLTRVGDVRETDIGVITPYSQQVTTIKKALEYFEMPDLKVGSVEQFQGQEREVIIISTVWSTINHNEFDKFFNLGFLSNYKRYNVAITRAKSLLVFVGNPHIITKDRLLRYCVDNGAYQGCSLPPPKSFSHSEESISSGYGGTDYNGPGRIIEDL</sequence>
<dbReference type="AlphaFoldDB" id="A0A3L6FWK7"/>
<keyword evidence="5" id="KW-0547">Nucleotide-binding</keyword>